<evidence type="ECO:0000313" key="2">
    <source>
        <dbReference type="EMBL" id="GAA4445887.1"/>
    </source>
</evidence>
<dbReference type="EMBL" id="BAABHD010000001">
    <property type="protein sequence ID" value="GAA4445887.1"/>
    <property type="molecule type" value="Genomic_DNA"/>
</dbReference>
<keyword evidence="3" id="KW-1185">Reference proteome</keyword>
<sequence length="91" mass="10476">MSFLNNVFTSIVLCLLSSYSFAQTIIRTDASPQIHRSGIASTFELNENTPIFDKATDKRIPYREYTQLLKENPNGYHLEPVYDESRESNNL</sequence>
<protein>
    <submittedName>
        <fullName evidence="2">Uncharacterized protein</fullName>
    </submittedName>
</protein>
<gene>
    <name evidence="2" type="ORF">GCM10023189_00360</name>
</gene>
<accession>A0ABP8M7M5</accession>
<keyword evidence="1" id="KW-0732">Signal</keyword>
<feature type="chain" id="PRO_5046655217" evidence="1">
    <location>
        <begin position="23"/>
        <end position="91"/>
    </location>
</feature>
<name>A0ABP8M7M5_9BACT</name>
<evidence type="ECO:0000313" key="3">
    <source>
        <dbReference type="Proteomes" id="UP001501175"/>
    </source>
</evidence>
<dbReference type="RefSeq" id="WP_345239453.1">
    <property type="nucleotide sequence ID" value="NZ_BAABHD010000001.1"/>
</dbReference>
<dbReference type="Proteomes" id="UP001501175">
    <property type="component" value="Unassembled WGS sequence"/>
</dbReference>
<feature type="signal peptide" evidence="1">
    <location>
        <begin position="1"/>
        <end position="22"/>
    </location>
</feature>
<proteinExistence type="predicted"/>
<evidence type="ECO:0000256" key="1">
    <source>
        <dbReference type="SAM" id="SignalP"/>
    </source>
</evidence>
<organism evidence="2 3">
    <name type="scientific">Nibrella saemangeumensis</name>
    <dbReference type="NCBI Taxonomy" id="1084526"/>
    <lineage>
        <taxon>Bacteria</taxon>
        <taxon>Pseudomonadati</taxon>
        <taxon>Bacteroidota</taxon>
        <taxon>Cytophagia</taxon>
        <taxon>Cytophagales</taxon>
        <taxon>Spirosomataceae</taxon>
        <taxon>Nibrella</taxon>
    </lineage>
</organism>
<reference evidence="3" key="1">
    <citation type="journal article" date="2019" name="Int. J. Syst. Evol. Microbiol.">
        <title>The Global Catalogue of Microorganisms (GCM) 10K type strain sequencing project: providing services to taxonomists for standard genome sequencing and annotation.</title>
        <authorList>
            <consortium name="The Broad Institute Genomics Platform"/>
            <consortium name="The Broad Institute Genome Sequencing Center for Infectious Disease"/>
            <person name="Wu L."/>
            <person name="Ma J."/>
        </authorList>
    </citation>
    <scope>NUCLEOTIDE SEQUENCE [LARGE SCALE GENOMIC DNA]</scope>
    <source>
        <strain evidence="3">JCM 17927</strain>
    </source>
</reference>
<comment type="caution">
    <text evidence="2">The sequence shown here is derived from an EMBL/GenBank/DDBJ whole genome shotgun (WGS) entry which is preliminary data.</text>
</comment>